<keyword evidence="1" id="KW-0472">Membrane</keyword>
<gene>
    <name evidence="2" type="ORF">GCM10008957_21940</name>
</gene>
<evidence type="ECO:0000313" key="3">
    <source>
        <dbReference type="Proteomes" id="UP000603865"/>
    </source>
</evidence>
<accession>A0A918C7H6</accession>
<keyword evidence="1" id="KW-0812">Transmembrane</keyword>
<dbReference type="AlphaFoldDB" id="A0A918C7H6"/>
<keyword evidence="1" id="KW-1133">Transmembrane helix</keyword>
<proteinExistence type="predicted"/>
<name>A0A918C7H6_9DEIO</name>
<protein>
    <submittedName>
        <fullName evidence="2">Uncharacterized protein</fullName>
    </submittedName>
</protein>
<sequence>MFNLPVQKNDLTRDVPPGLTLKGLSAPVFDGINYFRRLDPAGGSLSFTLTRPEYLQLNLQPYSTENVVIDVTLDGRSAAHLQTAAKQFLTSSLVIPASSGVHALTLSARCGQAICKPDAVAIYWLKLDRLTSPDPVKQVGWHAVEWRGDAIKSPLSVSGTTRVQFDGVNLYRNTTAPVKILWNNKSALSLNFETFTPKTLAHSVRVMGNGQTLYRKDVGGGIFFNHQVDLKKYPDVHEITLEVTCKQQICQTAHLYFPRLVISTVTPGQGAAANAPLALVLLVVLLAALGWWFKLGGRPSLSRTA</sequence>
<dbReference type="EMBL" id="BMQL01000010">
    <property type="protein sequence ID" value="GGR08755.1"/>
    <property type="molecule type" value="Genomic_DNA"/>
</dbReference>
<evidence type="ECO:0000313" key="2">
    <source>
        <dbReference type="EMBL" id="GGR08755.1"/>
    </source>
</evidence>
<comment type="caution">
    <text evidence="2">The sequence shown here is derived from an EMBL/GenBank/DDBJ whole genome shotgun (WGS) entry which is preliminary data.</text>
</comment>
<reference evidence="2" key="1">
    <citation type="journal article" date="2014" name="Int. J. Syst. Evol. Microbiol.">
        <title>Complete genome sequence of Corynebacterium casei LMG S-19264T (=DSM 44701T), isolated from a smear-ripened cheese.</title>
        <authorList>
            <consortium name="US DOE Joint Genome Institute (JGI-PGF)"/>
            <person name="Walter F."/>
            <person name="Albersmeier A."/>
            <person name="Kalinowski J."/>
            <person name="Ruckert C."/>
        </authorList>
    </citation>
    <scope>NUCLEOTIDE SEQUENCE</scope>
    <source>
        <strain evidence="2">JCM 31311</strain>
    </source>
</reference>
<keyword evidence="3" id="KW-1185">Reference proteome</keyword>
<feature type="transmembrane region" description="Helical" evidence="1">
    <location>
        <begin position="275"/>
        <end position="293"/>
    </location>
</feature>
<reference evidence="2" key="2">
    <citation type="submission" date="2020-09" db="EMBL/GenBank/DDBJ databases">
        <authorList>
            <person name="Sun Q."/>
            <person name="Ohkuma M."/>
        </authorList>
    </citation>
    <scope>NUCLEOTIDE SEQUENCE</scope>
    <source>
        <strain evidence="2">JCM 31311</strain>
    </source>
</reference>
<evidence type="ECO:0000256" key="1">
    <source>
        <dbReference type="SAM" id="Phobius"/>
    </source>
</evidence>
<organism evidence="2 3">
    <name type="scientific">Deinococcus ruber</name>
    <dbReference type="NCBI Taxonomy" id="1848197"/>
    <lineage>
        <taxon>Bacteria</taxon>
        <taxon>Thermotogati</taxon>
        <taxon>Deinococcota</taxon>
        <taxon>Deinococci</taxon>
        <taxon>Deinococcales</taxon>
        <taxon>Deinococcaceae</taxon>
        <taxon>Deinococcus</taxon>
    </lineage>
</organism>
<dbReference type="RefSeq" id="WP_189090274.1">
    <property type="nucleotide sequence ID" value="NZ_BMQL01000010.1"/>
</dbReference>
<dbReference type="Proteomes" id="UP000603865">
    <property type="component" value="Unassembled WGS sequence"/>
</dbReference>